<evidence type="ECO:0000256" key="2">
    <source>
        <dbReference type="ARBA" id="ARBA00007322"/>
    </source>
</evidence>
<comment type="caution">
    <text evidence="8">The sequence shown here is derived from an EMBL/GenBank/DDBJ whole genome shotgun (WGS) entry which is preliminary data.</text>
</comment>
<evidence type="ECO:0000256" key="7">
    <source>
        <dbReference type="SAM" id="Phobius"/>
    </source>
</evidence>
<evidence type="ECO:0000313" key="8">
    <source>
        <dbReference type="EMBL" id="KAG5420432.1"/>
    </source>
</evidence>
<evidence type="ECO:0000256" key="6">
    <source>
        <dbReference type="SAM" id="MobiDB-lite"/>
    </source>
</evidence>
<keyword evidence="5 7" id="KW-0472">Membrane</keyword>
<dbReference type="GO" id="GO:0016020">
    <property type="term" value="C:membrane"/>
    <property type="evidence" value="ECO:0007669"/>
    <property type="project" value="UniProtKB-SubCell"/>
</dbReference>
<sequence>MSATATQSQQNGSIGTHDQHQTARSTPKQAEPETPTNKTPSDKHHKFKKKLVRAQPDSNALKYKAWLGGHVTTVVFGSISFIFQVFWLPNVYYFNSICYRLALLGSAVALTSTFSHKFGLHFLPPVATLLSHDNFQYLILTVVWSLTFRSVFKILPYFLLSILHLSKVYNVKAILDHASTISSWIAYDELVLIVYLVLRTLFFRNASGYQLTLFLIFYWLRILYNKETGNLFSAIVDRLDGEMIKVKNPTVQRRWEKVREFVRVKQKEEHAD</sequence>
<dbReference type="EMBL" id="JAEOAQ010000002">
    <property type="protein sequence ID" value="KAG5420432.1"/>
    <property type="molecule type" value="Genomic_DNA"/>
</dbReference>
<protein>
    <submittedName>
        <fullName evidence="8">Uncharacterized protein</fullName>
    </submittedName>
</protein>
<proteinExistence type="inferred from homology"/>
<feature type="transmembrane region" description="Helical" evidence="7">
    <location>
        <begin position="65"/>
        <end position="88"/>
    </location>
</feature>
<evidence type="ECO:0000313" key="9">
    <source>
        <dbReference type="Proteomes" id="UP000669133"/>
    </source>
</evidence>
<comment type="subcellular location">
    <subcellularLocation>
        <location evidence="1">Membrane</location>
        <topology evidence="1">Multi-pass membrane protein</topology>
    </subcellularLocation>
</comment>
<keyword evidence="9" id="KW-1185">Reference proteome</keyword>
<organism evidence="8 9">
    <name type="scientific">Candida metapsilosis</name>
    <dbReference type="NCBI Taxonomy" id="273372"/>
    <lineage>
        <taxon>Eukaryota</taxon>
        <taxon>Fungi</taxon>
        <taxon>Dikarya</taxon>
        <taxon>Ascomycota</taxon>
        <taxon>Saccharomycotina</taxon>
        <taxon>Pichiomycetes</taxon>
        <taxon>Debaryomycetaceae</taxon>
        <taxon>Candida/Lodderomyces clade</taxon>
        <taxon>Candida</taxon>
    </lineage>
</organism>
<dbReference type="InterPro" id="IPR005344">
    <property type="entry name" value="TMEM33/Pom33"/>
</dbReference>
<dbReference type="GO" id="GO:0005783">
    <property type="term" value="C:endoplasmic reticulum"/>
    <property type="evidence" value="ECO:0007669"/>
    <property type="project" value="TreeGrafter"/>
</dbReference>
<keyword evidence="3 7" id="KW-0812">Transmembrane</keyword>
<dbReference type="OrthoDB" id="5581259at2759"/>
<evidence type="ECO:0000256" key="1">
    <source>
        <dbReference type="ARBA" id="ARBA00004141"/>
    </source>
</evidence>
<dbReference type="Proteomes" id="UP000669133">
    <property type="component" value="Unassembled WGS sequence"/>
</dbReference>
<keyword evidence="4 7" id="KW-1133">Transmembrane helix</keyword>
<feature type="transmembrane region" description="Helical" evidence="7">
    <location>
        <begin position="97"/>
        <end position="115"/>
    </location>
</feature>
<feature type="compositionally biased region" description="Polar residues" evidence="6">
    <location>
        <begin position="1"/>
        <end position="39"/>
    </location>
</feature>
<dbReference type="InterPro" id="IPR051645">
    <property type="entry name" value="PER33/POM33_regulator"/>
</dbReference>
<dbReference type="GO" id="GO:0061024">
    <property type="term" value="P:membrane organization"/>
    <property type="evidence" value="ECO:0007669"/>
    <property type="project" value="TreeGrafter"/>
</dbReference>
<dbReference type="AlphaFoldDB" id="A0A8H7ZEE9"/>
<evidence type="ECO:0000256" key="4">
    <source>
        <dbReference type="ARBA" id="ARBA00022989"/>
    </source>
</evidence>
<dbReference type="GeneID" id="93650942"/>
<dbReference type="PANTHER" id="PTHR12703:SF3">
    <property type="entry name" value="ABR032WP"/>
    <property type="match status" value="1"/>
</dbReference>
<name>A0A8H7ZEE9_9ASCO</name>
<feature type="region of interest" description="Disordered" evidence="6">
    <location>
        <begin position="1"/>
        <end position="48"/>
    </location>
</feature>
<reference evidence="8 9" key="1">
    <citation type="submission" date="2020-12" db="EMBL/GenBank/DDBJ databases">
        <title>Effect of drift, selection, and recombination on the evolution of hybrid genomes in Candida yeast pathogens.</title>
        <authorList>
            <person name="Mixao V."/>
            <person name="Ksiezopolska E."/>
            <person name="Saus E."/>
            <person name="Boekhout T."/>
            <person name="Gacser A."/>
            <person name="Gabaldon T."/>
        </authorList>
    </citation>
    <scope>NUCLEOTIDE SEQUENCE [LARGE SCALE GENOMIC DNA]</scope>
    <source>
        <strain evidence="8 9">BP57</strain>
    </source>
</reference>
<gene>
    <name evidence="8" type="ORF">I9W82_002313</name>
</gene>
<comment type="similarity">
    <text evidence="2">Belongs to the PER33/POM33 family.</text>
</comment>
<feature type="transmembrane region" description="Helical" evidence="7">
    <location>
        <begin position="181"/>
        <end position="202"/>
    </location>
</feature>
<dbReference type="PANTHER" id="PTHR12703">
    <property type="entry name" value="TRANSMEMBRANE PROTEIN 33"/>
    <property type="match status" value="1"/>
</dbReference>
<dbReference type="GO" id="GO:0071786">
    <property type="term" value="P:endoplasmic reticulum tubular network organization"/>
    <property type="evidence" value="ECO:0007669"/>
    <property type="project" value="TreeGrafter"/>
</dbReference>
<evidence type="ECO:0000256" key="3">
    <source>
        <dbReference type="ARBA" id="ARBA00022692"/>
    </source>
</evidence>
<dbReference type="RefSeq" id="XP_067549548.1">
    <property type="nucleotide sequence ID" value="XM_067691155.1"/>
</dbReference>
<feature type="transmembrane region" description="Helical" evidence="7">
    <location>
        <begin position="208"/>
        <end position="224"/>
    </location>
</feature>
<feature type="transmembrane region" description="Helical" evidence="7">
    <location>
        <begin position="135"/>
        <end position="160"/>
    </location>
</feature>
<evidence type="ECO:0000256" key="5">
    <source>
        <dbReference type="ARBA" id="ARBA00023136"/>
    </source>
</evidence>
<dbReference type="Pfam" id="PF03661">
    <property type="entry name" value="TMEM33_Pom33"/>
    <property type="match status" value="1"/>
</dbReference>
<accession>A0A8H7ZEE9</accession>